<gene>
    <name evidence="4" type="ORF">IEG06_07420</name>
</gene>
<feature type="chain" id="PRO_5046697576" evidence="2">
    <location>
        <begin position="21"/>
        <end position="263"/>
    </location>
</feature>
<evidence type="ECO:0000256" key="1">
    <source>
        <dbReference type="ARBA" id="ARBA00022729"/>
    </source>
</evidence>
<protein>
    <submittedName>
        <fullName evidence="4">Prolyl oligopeptidase family serine peptidase</fullName>
    </submittedName>
</protein>
<dbReference type="RefSeq" id="WP_191099618.1">
    <property type="nucleotide sequence ID" value="NZ_JACXXF010000003.1"/>
</dbReference>
<dbReference type="Pfam" id="PF02230">
    <property type="entry name" value="Abhydrolase_2"/>
    <property type="match status" value="1"/>
</dbReference>
<accession>A0ABR8LZ48</accession>
<sequence length="263" mass="29466">MKLKIILLILFVSFNTIVKAQTEAFTEQSYIKDNDTLNYRLLLPKDFTKDKQYPVVLFLHGAGERGNDNQKQLAHGSKLFLSKTARDSFPAIVIFPQCPKNDYWANAEVDRTTYPLTITFPSDLPPTNALNLVMQLMEDITQKPYVNKDQIYVGGLSMGGMGTFEILYRKPDLFAAAFAICGGGNPNTAELFAKKVPMSIYHGAKDDVVKPQLSLAMVNAILEAGGTPNFTLYAKDNHNSWDSTFAETELLSWLFSNTKFKNE</sequence>
<evidence type="ECO:0000256" key="2">
    <source>
        <dbReference type="SAM" id="SignalP"/>
    </source>
</evidence>
<keyword evidence="1 2" id="KW-0732">Signal</keyword>
<evidence type="ECO:0000313" key="4">
    <source>
        <dbReference type="EMBL" id="MBD3863277.1"/>
    </source>
</evidence>
<feature type="signal peptide" evidence="2">
    <location>
        <begin position="1"/>
        <end position="20"/>
    </location>
</feature>
<name>A0ABR8LZ48_9FLAO</name>
<reference evidence="4 5" key="1">
    <citation type="submission" date="2020-09" db="EMBL/GenBank/DDBJ databases">
        <title>Bacillus nautilus sp. nov., Chryseoglobus crepusculi sp. nov, and Psychrobacter noctis sp. nov., isolated from deep-sea sponges from the equatorial Atlantic.</title>
        <authorList>
            <person name="Stennett H.L."/>
            <person name="Williams S.E."/>
        </authorList>
    </citation>
    <scope>NUCLEOTIDE SEQUENCE [LARGE SCALE GENOMIC DNA]</scope>
    <source>
        <strain evidence="4 5">28M-24</strain>
    </source>
</reference>
<evidence type="ECO:0000313" key="5">
    <source>
        <dbReference type="Proteomes" id="UP000627521"/>
    </source>
</evidence>
<dbReference type="PANTHER" id="PTHR43037">
    <property type="entry name" value="UNNAMED PRODUCT-RELATED"/>
    <property type="match status" value="1"/>
</dbReference>
<keyword evidence="5" id="KW-1185">Reference proteome</keyword>
<dbReference type="InterPro" id="IPR003140">
    <property type="entry name" value="PLipase/COase/thioEstase"/>
</dbReference>
<feature type="domain" description="Phospholipase/carboxylesterase/thioesterase" evidence="3">
    <location>
        <begin position="49"/>
        <end position="245"/>
    </location>
</feature>
<evidence type="ECO:0000259" key="3">
    <source>
        <dbReference type="Pfam" id="PF02230"/>
    </source>
</evidence>
<dbReference type="EMBL" id="JACXXH010000003">
    <property type="protein sequence ID" value="MBD3863277.1"/>
    <property type="molecule type" value="Genomic_DNA"/>
</dbReference>
<proteinExistence type="predicted"/>
<organism evidence="4 5">
    <name type="scientific">Olleya marilimosa</name>
    <dbReference type="NCBI Taxonomy" id="272164"/>
    <lineage>
        <taxon>Bacteria</taxon>
        <taxon>Pseudomonadati</taxon>
        <taxon>Bacteroidota</taxon>
        <taxon>Flavobacteriia</taxon>
        <taxon>Flavobacteriales</taxon>
        <taxon>Flavobacteriaceae</taxon>
    </lineage>
</organism>
<comment type="caution">
    <text evidence="4">The sequence shown here is derived from an EMBL/GenBank/DDBJ whole genome shotgun (WGS) entry which is preliminary data.</text>
</comment>
<dbReference type="InterPro" id="IPR029058">
    <property type="entry name" value="AB_hydrolase_fold"/>
</dbReference>
<dbReference type="PANTHER" id="PTHR43037:SF1">
    <property type="entry name" value="BLL1128 PROTEIN"/>
    <property type="match status" value="1"/>
</dbReference>
<dbReference type="SUPFAM" id="SSF53474">
    <property type="entry name" value="alpha/beta-Hydrolases"/>
    <property type="match status" value="1"/>
</dbReference>
<dbReference type="Proteomes" id="UP000627521">
    <property type="component" value="Unassembled WGS sequence"/>
</dbReference>
<dbReference type="Gene3D" id="3.40.50.1820">
    <property type="entry name" value="alpha/beta hydrolase"/>
    <property type="match status" value="1"/>
</dbReference>
<dbReference type="InterPro" id="IPR050955">
    <property type="entry name" value="Plant_Biomass_Hydrol_Est"/>
</dbReference>